<comment type="caution">
    <text evidence="1">The sequence shown here is derived from an EMBL/GenBank/DDBJ whole genome shotgun (WGS) entry which is preliminary data.</text>
</comment>
<evidence type="ECO:0008006" key="3">
    <source>
        <dbReference type="Google" id="ProtNLM"/>
    </source>
</evidence>
<dbReference type="Proteomes" id="UP001500523">
    <property type="component" value="Unassembled WGS sequence"/>
</dbReference>
<organism evidence="1 2">
    <name type="scientific">Sphingomonas cynarae</name>
    <dbReference type="NCBI Taxonomy" id="930197"/>
    <lineage>
        <taxon>Bacteria</taxon>
        <taxon>Pseudomonadati</taxon>
        <taxon>Pseudomonadota</taxon>
        <taxon>Alphaproteobacteria</taxon>
        <taxon>Sphingomonadales</taxon>
        <taxon>Sphingomonadaceae</taxon>
        <taxon>Sphingomonas</taxon>
    </lineage>
</organism>
<proteinExistence type="predicted"/>
<name>A0ABP7DRV2_9SPHN</name>
<evidence type="ECO:0000313" key="2">
    <source>
        <dbReference type="Proteomes" id="UP001500523"/>
    </source>
</evidence>
<protein>
    <recommendedName>
        <fullName evidence="3">DUF1570 domain-containing protein</fullName>
    </recommendedName>
</protein>
<sequence>MSFMTAAVMLASAATMPSAEIRTTIRDVRAIAMTHGATIWPGFERAAIEVDVIDGQVEHLFCRKAATGFSPARRDPVTGCSVVTRRRVLPIDLAASFDISPGMQVIAIGTPAALDMDRAAWKMTLLHESFHQYQAGLPGYATAVASIRAVIGSDGTDWALNYPFPYADPTVATAFGGMTAAAGAFLAAPDPAAAATAIRQYRRARRLAENAIGQRAWQYYEFQAGQEGVARWTEIVLAEAASRDDPALTSIARDRRLGLANSLRAIDEQGISMWKRSAFYVLGAIEAEMLNRQRPGWRADYIRAPFSMGKHLDALD</sequence>
<dbReference type="EMBL" id="BAABBF010000003">
    <property type="protein sequence ID" value="GAA3708228.1"/>
    <property type="molecule type" value="Genomic_DNA"/>
</dbReference>
<gene>
    <name evidence="1" type="ORF">GCM10022268_16960</name>
</gene>
<evidence type="ECO:0000313" key="1">
    <source>
        <dbReference type="EMBL" id="GAA3708228.1"/>
    </source>
</evidence>
<reference evidence="2" key="1">
    <citation type="journal article" date="2019" name="Int. J. Syst. Evol. Microbiol.">
        <title>The Global Catalogue of Microorganisms (GCM) 10K type strain sequencing project: providing services to taxonomists for standard genome sequencing and annotation.</title>
        <authorList>
            <consortium name="The Broad Institute Genomics Platform"/>
            <consortium name="The Broad Institute Genome Sequencing Center for Infectious Disease"/>
            <person name="Wu L."/>
            <person name="Ma J."/>
        </authorList>
    </citation>
    <scope>NUCLEOTIDE SEQUENCE [LARGE SCALE GENOMIC DNA]</scope>
    <source>
        <strain evidence="2">JCM 17498</strain>
    </source>
</reference>
<dbReference type="RefSeq" id="WP_344692916.1">
    <property type="nucleotide sequence ID" value="NZ_BAABBF010000003.1"/>
</dbReference>
<keyword evidence="2" id="KW-1185">Reference proteome</keyword>
<accession>A0ABP7DRV2</accession>